<evidence type="ECO:0000313" key="2">
    <source>
        <dbReference type="EMBL" id="KAG8462305.1"/>
    </source>
</evidence>
<keyword evidence="3" id="KW-1185">Reference proteome</keyword>
<evidence type="ECO:0000313" key="3">
    <source>
        <dbReference type="Proteomes" id="UP000751190"/>
    </source>
</evidence>
<sequence length="140" mass="15649">MGKAQKRARCVRALPYARPENAMDTDEALAPVDKAGKPLSAHMQKVVERKRLQAQIKDIALQRRKIKGGDKKVVKMKKKELSKQIQSSKMQRQSLQSFVQAQRAREAEEPRAATAGDAGSFQFSLPLKPVAIDPEFLPAR</sequence>
<gene>
    <name evidence="2" type="ORF">KFE25_012125</name>
</gene>
<proteinExistence type="predicted"/>
<evidence type="ECO:0000256" key="1">
    <source>
        <dbReference type="SAM" id="MobiDB-lite"/>
    </source>
</evidence>
<organism evidence="2 3">
    <name type="scientific">Diacronema lutheri</name>
    <name type="common">Unicellular marine alga</name>
    <name type="synonym">Monochrysis lutheri</name>
    <dbReference type="NCBI Taxonomy" id="2081491"/>
    <lineage>
        <taxon>Eukaryota</taxon>
        <taxon>Haptista</taxon>
        <taxon>Haptophyta</taxon>
        <taxon>Pavlovophyceae</taxon>
        <taxon>Pavlovales</taxon>
        <taxon>Pavlovaceae</taxon>
        <taxon>Diacronema</taxon>
    </lineage>
</organism>
<protein>
    <submittedName>
        <fullName evidence="2">Uncharacterized protein</fullName>
    </submittedName>
</protein>
<feature type="region of interest" description="Disordered" evidence="1">
    <location>
        <begin position="80"/>
        <end position="119"/>
    </location>
</feature>
<dbReference type="Proteomes" id="UP000751190">
    <property type="component" value="Unassembled WGS sequence"/>
</dbReference>
<reference evidence="2" key="1">
    <citation type="submission" date="2021-05" db="EMBL/GenBank/DDBJ databases">
        <title>The genome of the haptophyte Pavlova lutheri (Diacronema luteri, Pavlovales) - a model for lipid biosynthesis in eukaryotic algae.</title>
        <authorList>
            <person name="Hulatt C.J."/>
            <person name="Posewitz M.C."/>
        </authorList>
    </citation>
    <scope>NUCLEOTIDE SEQUENCE</scope>
    <source>
        <strain evidence="2">NIVA-4/92</strain>
    </source>
</reference>
<dbReference type="EMBL" id="JAGTXO010000021">
    <property type="protein sequence ID" value="KAG8462305.1"/>
    <property type="molecule type" value="Genomic_DNA"/>
</dbReference>
<comment type="caution">
    <text evidence="2">The sequence shown here is derived from an EMBL/GenBank/DDBJ whole genome shotgun (WGS) entry which is preliminary data.</text>
</comment>
<name>A0A8J6CA67_DIALT</name>
<feature type="compositionally biased region" description="Polar residues" evidence="1">
    <location>
        <begin position="83"/>
        <end position="100"/>
    </location>
</feature>
<accession>A0A8J6CA67</accession>
<dbReference type="AlphaFoldDB" id="A0A8J6CA67"/>